<dbReference type="EMBL" id="CP002745">
    <property type="protein sequence ID" value="AEK64138.1"/>
    <property type="molecule type" value="Genomic_DNA"/>
</dbReference>
<feature type="region of interest" description="Disordered" evidence="1">
    <location>
        <begin position="24"/>
        <end position="58"/>
    </location>
</feature>
<dbReference type="eggNOG" id="ENOG50301GV">
    <property type="taxonomic scope" value="Bacteria"/>
</dbReference>
<accession>G0AFP9</accession>
<dbReference type="Proteomes" id="UP000008392">
    <property type="component" value="Chromosome"/>
</dbReference>
<reference evidence="2 3" key="2">
    <citation type="journal article" date="2006" name="J. Microbiol. Methods">
        <title>Genomic flank-sequencing of plasposon insertion sites for rapid identification of functional genes.</title>
        <authorList>
            <person name="Leveau J.H."/>
            <person name="Gerards S."/>
            <person name="Fritsche K."/>
            <person name="Zondag G."/>
            <person name="van Veen J.A."/>
        </authorList>
    </citation>
    <scope>NUCLEOTIDE SEQUENCE [LARGE SCALE GENOMIC DNA]</scope>
    <source>
        <strain evidence="2 3">Ter331</strain>
    </source>
</reference>
<sequence>MFGVAAKSRVFNFLMTIDRISSPSPLHVEATSSHTDVQSGSVARARERSSEPAASVAGPPASYIQRGVTAISSFAPRNHLRALSSSGWQAVAQSSQTFDAACHAIANFAGAIFTRSAAVPLDATPTVLDQEKSVHGVTPARFDQFVSKHRAVFSPSASAGRDLRSLNDAAGVLLIPARDGRFTVMERLKVVADAVRVSDTGTEQRLFVVGYGGRPVKLDELDRALEEINAAPGAAIEGKGKIPAAEMETPLRSAIMALSERSPLSARRDRKESDDKFMLLPPNPSPLPRRSTWANAEHAMPHGVGTRDKEGFFPIYIDHNKIENHLLIFKKEKQVIPGKNEAGHPTSVNMDGAVLADIQGIKSIEVMGPAGQEMGVKGAKLRSWIDLESGRAPRADVTLHITTEDEAVHRLVLGDNGIKMSLINPQPALSGKASGRAFGVDEAVHARADVDVYSYQGRDTGPTGSKDGFPDSELILSTGDKLKAGPLLKGPPAAALASGAGGIRRFTGDTVADAASAATEVLAGHGQSLAKLVLGAATMAPALAGGRGAVTYTLNLATKSFVTAAVVVGLNDALKFYKHSPNGAIAGGSHGFSAAGGQSVNPEVLFCAITSMVVVQEALTQVFSFISKFVPAQTKDRETKASVLLNDLLVPAIPEFTRLVSNLLVQKGFGFNRGSKADVAGLLAASLVNAGIDQLWKNRIGEEENHPAAHSARAIVRFINDITFRSLGNTYNSTKFNPDTVAADYREAIVTRLATRTLDKLVLPIVATVLNGFGIVGRNAGAYDGQIERERGFNNAISVLLGFANDVAAAGDRIGAHFGDIKNIRDAIFSVTDSLEHVKQWSNRILLQPKGPIDGEIVAVQDAIAFHAMEPRQQQEYLGQLEQTMTEMVANLTAQAASCSSRPEPGNMATARPVQNNRSQLPPKSAAYMARLDQDHALYMQQATKDMPGYSAYPVNLSFDGKAHPAGAAAAPFGLSDSAKIPKTLTTWSWNAQAYALPTHAAMLKGPGLDSMRTSKPELSPELQKNITQAVRDYTIESQYFHYPLRWETTGQAKHQPVVPGIDFVYNIMNKPGNTDGPSSSHRMGGEKHFDPIEAIHINLGALHSKKFPAIVQRAVVTEAPYVESKTANTPDWHVATGDVATLTEILSASMSSRLAAAFGQALGFGAAPKTQNQRLVMRQQTALNISAESDLGQAEVIVLPGALYSIRHVDKSPPKPQLGPGESQDLKKDIGQVVYMDSIDTGKLEKRYCDFLEGKLTAADDGASMVHPESGHFHTYDAKSGQAVYIAPTKNYFLGRPLESASPSTQHARWRHPYTSDFSPRTTKDAIHAAILRGDPIVAHLDDATKNIHHEHFRLLNGYYETPTGIREVEKKAAIRKQAADIAAAFPDHSGQLLTAAAGMPGEMLAWTAASMLRKPISMVRVGPGHEIDMDSRIDINKTYDKVSLFAEPAVMIGVGDDGFYAIRSQDGKHTAIKMDGSGEGHSAGNLLHVFHRAAYAGDRQYKMATAADGSSRLSAGQAEKNTVDQLLTKLKGFAQTSSYMVWEQALVDKFTELGGNPVAPADHMAASGKQKA</sequence>
<reference evidence="2 3" key="5">
    <citation type="journal article" date="2011" name="ISME J.">
        <title>Dual transcriptional profiling of a bacterial/fungal confrontation: Collimonas fungivorans versus Aspergillus niger.</title>
        <authorList>
            <person name="Mela F."/>
            <person name="Fritsche K."/>
            <person name="de Boer W."/>
            <person name="van Veen J.A."/>
            <person name="de Graaff L.H."/>
            <person name="van den Berg M."/>
            <person name="Leveau J.H."/>
        </authorList>
    </citation>
    <scope>NUCLEOTIDE SEQUENCE [LARGE SCALE GENOMIC DNA]</scope>
    <source>
        <strain evidence="2 3">Ter331</strain>
    </source>
</reference>
<reference evidence="2 3" key="4">
    <citation type="journal article" date="2010" name="Environ. Microbiol.">
        <title>The bacterial genus Collimonas: mycophagy, weathering and other adaptive solutions to life in oligotrophic soil environments.</title>
        <authorList>
            <person name="Leveau J.H."/>
            <person name="Uroz S."/>
            <person name="de Boer W."/>
        </authorList>
    </citation>
    <scope>NUCLEOTIDE SEQUENCE [LARGE SCALE GENOMIC DNA]</scope>
    <source>
        <strain evidence="2 3">Ter331</strain>
    </source>
</reference>
<keyword evidence="3" id="KW-1185">Reference proteome</keyword>
<evidence type="ECO:0000256" key="1">
    <source>
        <dbReference type="SAM" id="MobiDB-lite"/>
    </source>
</evidence>
<feature type="region of interest" description="Disordered" evidence="1">
    <location>
        <begin position="898"/>
        <end position="921"/>
    </location>
</feature>
<feature type="region of interest" description="Disordered" evidence="1">
    <location>
        <begin position="262"/>
        <end position="288"/>
    </location>
</feature>
<reference evidence="2 3" key="1">
    <citation type="journal article" date="2004" name="Environ. Microbiol.">
        <title>Phylogeny-function analysis of (meta)genomic libraries: screening for expression of ribosomal RNA genes by large-insert library fluorescent in situ hybridization (LIL-FISH).</title>
        <authorList>
            <person name="Leveau J.H."/>
            <person name="Gerards S."/>
            <person name="de Boer W."/>
            <person name="van Veen J.A."/>
        </authorList>
    </citation>
    <scope>NUCLEOTIDE SEQUENCE [LARGE SCALE GENOMIC DNA]</scope>
    <source>
        <strain evidence="2 3">Ter331</strain>
    </source>
</reference>
<proteinExistence type="predicted"/>
<reference evidence="3" key="6">
    <citation type="submission" date="2011-05" db="EMBL/GenBank/DDBJ databases">
        <title>Complete sequence of Collimonas fungivorans Ter331.</title>
        <authorList>
            <person name="Leveau J.H."/>
        </authorList>
    </citation>
    <scope>NUCLEOTIDE SEQUENCE [LARGE SCALE GENOMIC DNA]</scope>
    <source>
        <strain evidence="3">Ter331</strain>
    </source>
</reference>
<feature type="compositionally biased region" description="Polar residues" evidence="1">
    <location>
        <begin position="24"/>
        <end position="38"/>
    </location>
</feature>
<organism evidence="2 3">
    <name type="scientific">Collimonas fungivorans (strain Ter331)</name>
    <dbReference type="NCBI Taxonomy" id="1005048"/>
    <lineage>
        <taxon>Bacteria</taxon>
        <taxon>Pseudomonadati</taxon>
        <taxon>Pseudomonadota</taxon>
        <taxon>Betaproteobacteria</taxon>
        <taxon>Burkholderiales</taxon>
        <taxon>Oxalobacteraceae</taxon>
        <taxon>Collimonas</taxon>
    </lineage>
</organism>
<gene>
    <name evidence="2" type="ordered locus">CFU_4317</name>
</gene>
<dbReference type="HOGENOM" id="CLU_245369_0_0_4"/>
<protein>
    <submittedName>
        <fullName evidence="2">Uncharacterized protein</fullName>
    </submittedName>
</protein>
<name>G0AFP9_COLFT</name>
<evidence type="ECO:0000313" key="2">
    <source>
        <dbReference type="EMBL" id="AEK64138.1"/>
    </source>
</evidence>
<evidence type="ECO:0000313" key="3">
    <source>
        <dbReference type="Proteomes" id="UP000008392"/>
    </source>
</evidence>
<dbReference type="KEGG" id="cfu:CFU_4317"/>
<reference evidence="2 3" key="3">
    <citation type="journal article" date="2008" name="FEMS Microbiol. Ecol.">
        <title>Identification and characterization of genes underlying chitinolysis in Collimonas fungivorans Ter331.</title>
        <authorList>
            <person name="Fritsche K."/>
            <person name="de Boer W."/>
            <person name="Gerards S."/>
            <person name="van den Berg M."/>
            <person name="van Veen J.A."/>
            <person name="Leveau J.H."/>
        </authorList>
    </citation>
    <scope>NUCLEOTIDE SEQUENCE [LARGE SCALE GENOMIC DNA]</scope>
    <source>
        <strain evidence="2 3">Ter331</strain>
    </source>
</reference>
<feature type="compositionally biased region" description="Basic and acidic residues" evidence="1">
    <location>
        <begin position="266"/>
        <end position="277"/>
    </location>
</feature>